<reference evidence="2" key="1">
    <citation type="journal article" date="2023" name="Nat. Plants">
        <title>Single-cell RNA sequencing provides a high-resolution roadmap for understanding the multicellular compartmentation of specialized metabolism.</title>
        <authorList>
            <person name="Sun S."/>
            <person name="Shen X."/>
            <person name="Li Y."/>
            <person name="Li Y."/>
            <person name="Wang S."/>
            <person name="Li R."/>
            <person name="Zhang H."/>
            <person name="Shen G."/>
            <person name="Guo B."/>
            <person name="Wei J."/>
            <person name="Xu J."/>
            <person name="St-Pierre B."/>
            <person name="Chen S."/>
            <person name="Sun C."/>
        </authorList>
    </citation>
    <scope>NUCLEOTIDE SEQUENCE [LARGE SCALE GENOMIC DNA]</scope>
</reference>
<evidence type="ECO:0000313" key="2">
    <source>
        <dbReference type="Proteomes" id="UP001060085"/>
    </source>
</evidence>
<dbReference type="EMBL" id="CM044706">
    <property type="protein sequence ID" value="KAI5658537.1"/>
    <property type="molecule type" value="Genomic_DNA"/>
</dbReference>
<evidence type="ECO:0000313" key="1">
    <source>
        <dbReference type="EMBL" id="KAI5658537.1"/>
    </source>
</evidence>
<comment type="caution">
    <text evidence="1">The sequence shown here is derived from an EMBL/GenBank/DDBJ whole genome shotgun (WGS) entry which is preliminary data.</text>
</comment>
<name>A0ACC0ADN6_CATRO</name>
<accession>A0ACC0ADN6</accession>
<gene>
    <name evidence="1" type="ORF">M9H77_27330</name>
</gene>
<organism evidence="1 2">
    <name type="scientific">Catharanthus roseus</name>
    <name type="common">Madagascar periwinkle</name>
    <name type="synonym">Vinca rosea</name>
    <dbReference type="NCBI Taxonomy" id="4058"/>
    <lineage>
        <taxon>Eukaryota</taxon>
        <taxon>Viridiplantae</taxon>
        <taxon>Streptophyta</taxon>
        <taxon>Embryophyta</taxon>
        <taxon>Tracheophyta</taxon>
        <taxon>Spermatophyta</taxon>
        <taxon>Magnoliopsida</taxon>
        <taxon>eudicotyledons</taxon>
        <taxon>Gunneridae</taxon>
        <taxon>Pentapetalae</taxon>
        <taxon>asterids</taxon>
        <taxon>lamiids</taxon>
        <taxon>Gentianales</taxon>
        <taxon>Apocynaceae</taxon>
        <taxon>Rauvolfioideae</taxon>
        <taxon>Vinceae</taxon>
        <taxon>Catharanthinae</taxon>
        <taxon>Catharanthus</taxon>
    </lineage>
</organism>
<dbReference type="Proteomes" id="UP001060085">
    <property type="component" value="Linkage Group LG06"/>
</dbReference>
<proteinExistence type="predicted"/>
<sequence>MGFQDFKVFNLSLLAKRCWRVILSPSYVVWIPSLNEFTPSYFTSEEDRVRHLFLHYEAEAILQIPFNLSWPEDKLIQNFTMNGIYNVKSGYKIGIDFVRRSLLTQEALNRSHEISLWNSIHTLPA</sequence>
<protein>
    <submittedName>
        <fullName evidence="1">Uncharacterized protein</fullName>
    </submittedName>
</protein>
<keyword evidence="2" id="KW-1185">Reference proteome</keyword>